<keyword evidence="4" id="KW-0479">Metal-binding</keyword>
<dbReference type="Gene3D" id="1.20.58.2180">
    <property type="match status" value="1"/>
</dbReference>
<dbReference type="GO" id="GO:0051539">
    <property type="term" value="F:4 iron, 4 sulfur cluster binding"/>
    <property type="evidence" value="ECO:0007669"/>
    <property type="project" value="UniProtKB-KW"/>
</dbReference>
<organism evidence="8 9">
    <name type="scientific">Pseudodesulfovibrio cashew</name>
    <dbReference type="NCBI Taxonomy" id="2678688"/>
    <lineage>
        <taxon>Bacteria</taxon>
        <taxon>Pseudomonadati</taxon>
        <taxon>Thermodesulfobacteriota</taxon>
        <taxon>Desulfovibrionia</taxon>
        <taxon>Desulfovibrionales</taxon>
        <taxon>Desulfovibrionaceae</taxon>
    </lineage>
</organism>
<sequence>MLDAQERSAHCPVCENECLIPEGGTGRCGRYENSRGAVVERFPDRYLLSCPIKIETMPLLHFHPGARFLQLSTVGCNFDCPGCISTVIVREMNPDSRALHRLTPEQVVEKAIQHGCDGVTFLMNDPLAAFDTFIAVAKQAKAKGLKVGCASNGYFSRQAMERVIPLLDCINIGVKGLSDSGYQDCAGFKGVSPVLRNIKLFHEAGVHVEVACIHKRDNAGELLELAAILRTISPGIPLQVMRFIPLEGADPDQEPLIRDTEELCVTLRQFLDHVYVFNSPGTDMLDTVCTECGERLARRDFYGPMGARLLKVDVGGAPPVHCPVCGHEAGMTGLPTMSGFKEKHFQGGYPFTRALEIVESILIAMGAEDASETVSVWEHLLCNHKMQDLHHDIQRTDKYAELVRFFGSLVGRETAAEELATYLEEKTERVRRLCAGQKHSPRVYYAMGKPLFCIKGERFENHLVELCNGISVNRELELGGRPGMSIGRETLIRLNPEVIFISSFLSNSPDVFHQECEDKGIDVEAVRQRRIHTSPIPSSDFGSPKWVLGLMHAANAMHPEAARFDIDKEAREFHDRFYGGDFDPLGVNRSFAKPNSAWRWDVPVR</sequence>
<dbReference type="PANTHER" id="PTHR30352:SF5">
    <property type="entry name" value="PYRUVATE FORMATE-LYASE 1-ACTIVATING ENZYME"/>
    <property type="match status" value="1"/>
</dbReference>
<evidence type="ECO:0000256" key="6">
    <source>
        <dbReference type="ARBA" id="ARBA00023014"/>
    </source>
</evidence>
<dbReference type="AlphaFoldDB" id="A0A6I6JLY9"/>
<evidence type="ECO:0000256" key="3">
    <source>
        <dbReference type="ARBA" id="ARBA00022691"/>
    </source>
</evidence>
<comment type="cofactor">
    <cofactor evidence="1">
        <name>[4Fe-4S] cluster</name>
        <dbReference type="ChEBI" id="CHEBI:49883"/>
    </cofactor>
</comment>
<dbReference type="Proteomes" id="UP000428328">
    <property type="component" value="Chromosome"/>
</dbReference>
<dbReference type="GO" id="GO:0046872">
    <property type="term" value="F:metal ion binding"/>
    <property type="evidence" value="ECO:0007669"/>
    <property type="project" value="UniProtKB-KW"/>
</dbReference>
<dbReference type="EMBL" id="CP046400">
    <property type="protein sequence ID" value="QGY42038.1"/>
    <property type="molecule type" value="Genomic_DNA"/>
</dbReference>
<dbReference type="Gene3D" id="3.20.20.70">
    <property type="entry name" value="Aldolase class I"/>
    <property type="match status" value="1"/>
</dbReference>
<dbReference type="InterPro" id="IPR007197">
    <property type="entry name" value="rSAM"/>
</dbReference>
<name>A0A6I6JLY9_9BACT</name>
<keyword evidence="6" id="KW-0411">Iron-sulfur</keyword>
<feature type="domain" description="Radical SAM core" evidence="7">
    <location>
        <begin position="61"/>
        <end position="278"/>
    </location>
</feature>
<evidence type="ECO:0000259" key="7">
    <source>
        <dbReference type="PROSITE" id="PS51918"/>
    </source>
</evidence>
<evidence type="ECO:0000256" key="5">
    <source>
        <dbReference type="ARBA" id="ARBA00023004"/>
    </source>
</evidence>
<dbReference type="PANTHER" id="PTHR30352">
    <property type="entry name" value="PYRUVATE FORMATE-LYASE-ACTIVATING ENZYME"/>
    <property type="match status" value="1"/>
</dbReference>
<accession>A0A6I6JLY9</accession>
<dbReference type="KEGG" id="psel:GM415_10360"/>
<evidence type="ECO:0000256" key="4">
    <source>
        <dbReference type="ARBA" id="ARBA00022723"/>
    </source>
</evidence>
<dbReference type="SFLD" id="SFLDS00029">
    <property type="entry name" value="Radical_SAM"/>
    <property type="match status" value="1"/>
</dbReference>
<protein>
    <submittedName>
        <fullName evidence="8">Radical SAM protein</fullName>
    </submittedName>
</protein>
<evidence type="ECO:0000313" key="9">
    <source>
        <dbReference type="Proteomes" id="UP000428328"/>
    </source>
</evidence>
<dbReference type="CDD" id="cd01335">
    <property type="entry name" value="Radical_SAM"/>
    <property type="match status" value="1"/>
</dbReference>
<evidence type="ECO:0000256" key="2">
    <source>
        <dbReference type="ARBA" id="ARBA00022485"/>
    </source>
</evidence>
<evidence type="ECO:0000313" key="8">
    <source>
        <dbReference type="EMBL" id="QGY42038.1"/>
    </source>
</evidence>
<dbReference type="InterPro" id="IPR027596">
    <property type="entry name" value="AmmeMemoSam_rS"/>
</dbReference>
<keyword evidence="3" id="KW-0949">S-adenosyl-L-methionine</keyword>
<reference evidence="8 9" key="1">
    <citation type="submission" date="2019-11" db="EMBL/GenBank/DDBJ databases">
        <authorList>
            <person name="Zheng R.K."/>
            <person name="Sun C.M."/>
        </authorList>
    </citation>
    <scope>NUCLEOTIDE SEQUENCE [LARGE SCALE GENOMIC DNA]</scope>
    <source>
        <strain evidence="8 9">SRB007</strain>
    </source>
</reference>
<dbReference type="InterPro" id="IPR013785">
    <property type="entry name" value="Aldolase_TIM"/>
</dbReference>
<gene>
    <name evidence="8" type="ORF">GM415_10360</name>
</gene>
<proteinExistence type="predicted"/>
<dbReference type="SFLD" id="SFLDG01067">
    <property type="entry name" value="SPASM/twitch_domain_containing"/>
    <property type="match status" value="1"/>
</dbReference>
<evidence type="ECO:0000256" key="1">
    <source>
        <dbReference type="ARBA" id="ARBA00001966"/>
    </source>
</evidence>
<keyword evidence="5" id="KW-0408">Iron</keyword>
<dbReference type="SFLD" id="SFLDG01101">
    <property type="entry name" value="Uncharacterised_Radical_SAM_Su"/>
    <property type="match status" value="1"/>
</dbReference>
<dbReference type="InterPro" id="IPR058240">
    <property type="entry name" value="rSAM_sf"/>
</dbReference>
<dbReference type="SUPFAM" id="SSF102114">
    <property type="entry name" value="Radical SAM enzymes"/>
    <property type="match status" value="1"/>
</dbReference>
<dbReference type="SUPFAM" id="SSF53807">
    <property type="entry name" value="Helical backbone' metal receptor"/>
    <property type="match status" value="1"/>
</dbReference>
<keyword evidence="2" id="KW-0004">4Fe-4S</keyword>
<dbReference type="InterPro" id="IPR034457">
    <property type="entry name" value="Organic_radical-activating"/>
</dbReference>
<dbReference type="PROSITE" id="PS51918">
    <property type="entry name" value="RADICAL_SAM"/>
    <property type="match status" value="1"/>
</dbReference>
<dbReference type="Pfam" id="PF04055">
    <property type="entry name" value="Radical_SAM"/>
    <property type="match status" value="1"/>
</dbReference>
<dbReference type="Gene3D" id="3.40.50.1980">
    <property type="entry name" value="Nitrogenase molybdenum iron protein domain"/>
    <property type="match status" value="1"/>
</dbReference>
<keyword evidence="9" id="KW-1185">Reference proteome</keyword>
<dbReference type="GO" id="GO:0003824">
    <property type="term" value="F:catalytic activity"/>
    <property type="evidence" value="ECO:0007669"/>
    <property type="project" value="InterPro"/>
</dbReference>